<dbReference type="HAMAP" id="MF_00787">
    <property type="entry name" value="CbiD"/>
    <property type="match status" value="1"/>
</dbReference>
<evidence type="ECO:0000256" key="4">
    <source>
        <dbReference type="ARBA" id="ARBA00022691"/>
    </source>
</evidence>
<keyword evidence="3 5" id="KW-0808">Transferase</keyword>
<dbReference type="PANTHER" id="PTHR35863">
    <property type="entry name" value="COBALT-PRECORRIN-5B C(1)-METHYLTRANSFERASE"/>
    <property type="match status" value="1"/>
</dbReference>
<evidence type="ECO:0000256" key="1">
    <source>
        <dbReference type="ARBA" id="ARBA00022573"/>
    </source>
</evidence>
<evidence type="ECO:0000313" key="7">
    <source>
        <dbReference type="Proteomes" id="UP000242699"/>
    </source>
</evidence>
<comment type="similarity">
    <text evidence="5">Belongs to the CbiD family.</text>
</comment>
<reference evidence="6 7" key="1">
    <citation type="journal article" date="2014" name="BMC Genomics">
        <title>Comparison of environmental and isolate Sulfobacillus genomes reveals diverse carbon, sulfur, nitrogen, and hydrogen metabolisms.</title>
        <authorList>
            <person name="Justice N.B."/>
            <person name="Norman A."/>
            <person name="Brown C.T."/>
            <person name="Singh A."/>
            <person name="Thomas B.C."/>
            <person name="Banfield J.F."/>
        </authorList>
    </citation>
    <scope>NUCLEOTIDE SEQUENCE [LARGE SCALE GENOMIC DNA]</scope>
    <source>
        <strain evidence="6">AMDSBA1</strain>
    </source>
</reference>
<dbReference type="Proteomes" id="UP000242699">
    <property type="component" value="Unassembled WGS sequence"/>
</dbReference>
<organism evidence="6 7">
    <name type="scientific">Sulfobacillus benefaciens</name>
    <dbReference type="NCBI Taxonomy" id="453960"/>
    <lineage>
        <taxon>Bacteria</taxon>
        <taxon>Bacillati</taxon>
        <taxon>Bacillota</taxon>
        <taxon>Clostridia</taxon>
        <taxon>Eubacteriales</taxon>
        <taxon>Clostridiales Family XVII. Incertae Sedis</taxon>
        <taxon>Sulfobacillus</taxon>
    </lineage>
</organism>
<evidence type="ECO:0000256" key="5">
    <source>
        <dbReference type="HAMAP-Rule" id="MF_00787"/>
    </source>
</evidence>
<gene>
    <name evidence="5" type="primary">cbiD</name>
    <name evidence="6" type="ORF">C7B43_12100</name>
</gene>
<comment type="function">
    <text evidence="5">Catalyzes the methylation of C-1 in cobalt-precorrin-5B to form cobalt-precorrin-6A.</text>
</comment>
<dbReference type="SUPFAM" id="SSF111342">
    <property type="entry name" value="CbiD-like"/>
    <property type="match status" value="1"/>
</dbReference>
<name>A0A2T2WY81_9FIRM</name>
<proteinExistence type="inferred from homology"/>
<sequence length="381" mass="40777">MEELYQGAIYEEVMIDGRVQRLRQGFTTGTCAQAATHGALLLLAENKPSLEEITVTLPIGKRAHLPVYGTSISKHRAEASCTIQKDGGDDPDATHGALITVTVSALSSPGLVLDGGQGVGRVTRPGLGLSIGEAAINRVPKRMITQEVRQLTENVLGSAFQSSYPGLKILVSVKDGEDIAQRTDNPRLGIMGGISILGTTGLVRPYSLSAWKASVVLATKVACESSSQVVLVTGSRTKQWADAYFLSSPPESVVEVARFLGHALHVVNIRPKVRRVVFASMPGKLTKVAQGAMDLHARESTVDKEALIDLAMKSGVPSSILHDMRQFSTAAAAIQRARHFPSFLVGLVEAARWHLQSKLRQDVEVAVYLIDAAGQIMAQSI</sequence>
<evidence type="ECO:0000256" key="2">
    <source>
        <dbReference type="ARBA" id="ARBA00022603"/>
    </source>
</evidence>
<dbReference type="GO" id="GO:0019251">
    <property type="term" value="P:anaerobic cobalamin biosynthetic process"/>
    <property type="evidence" value="ECO:0007669"/>
    <property type="project" value="UniProtKB-UniRule"/>
</dbReference>
<dbReference type="GO" id="GO:0043780">
    <property type="term" value="F:cobalt-precorrin-5B C1-methyltransferase activity"/>
    <property type="evidence" value="ECO:0007669"/>
    <property type="project" value="RHEA"/>
</dbReference>
<dbReference type="InterPro" id="IPR036074">
    <property type="entry name" value="CbiD_sf"/>
</dbReference>
<keyword evidence="4 5" id="KW-0949">S-adenosyl-L-methionine</keyword>
<evidence type="ECO:0000313" key="6">
    <source>
        <dbReference type="EMBL" id="PSR27195.1"/>
    </source>
</evidence>
<keyword evidence="2 5" id="KW-0489">Methyltransferase</keyword>
<keyword evidence="1 5" id="KW-0169">Cobalamin biosynthesis</keyword>
<dbReference type="UniPathway" id="UPA00148">
    <property type="reaction ID" value="UER00227"/>
</dbReference>
<dbReference type="PANTHER" id="PTHR35863:SF1">
    <property type="entry name" value="COBALT-PRECORRIN-5B C(1)-METHYLTRANSFERASE"/>
    <property type="match status" value="1"/>
</dbReference>
<comment type="caution">
    <text evidence="6">The sequence shown here is derived from an EMBL/GenBank/DDBJ whole genome shotgun (WGS) entry which is preliminary data.</text>
</comment>
<dbReference type="Pfam" id="PF01888">
    <property type="entry name" value="CbiD"/>
    <property type="match status" value="1"/>
</dbReference>
<dbReference type="Gene3D" id="3.30.2110.10">
    <property type="entry name" value="CbiD-like"/>
    <property type="match status" value="1"/>
</dbReference>
<protein>
    <recommendedName>
        <fullName evidence="5">Cobalt-precorrin-5B C(1)-methyltransferase</fullName>
        <ecNumber evidence="5">2.1.1.195</ecNumber>
    </recommendedName>
    <alternativeName>
        <fullName evidence="5">Cobalt-precorrin-6A synthase</fullName>
    </alternativeName>
</protein>
<dbReference type="PIRSF" id="PIRSF026782">
    <property type="entry name" value="CbiD"/>
    <property type="match status" value="1"/>
</dbReference>
<evidence type="ECO:0000256" key="3">
    <source>
        <dbReference type="ARBA" id="ARBA00022679"/>
    </source>
</evidence>
<comment type="catalytic activity">
    <reaction evidence="5">
        <text>Co-precorrin-5B + S-adenosyl-L-methionine = Co-precorrin-6A + S-adenosyl-L-homocysteine</text>
        <dbReference type="Rhea" id="RHEA:26285"/>
        <dbReference type="ChEBI" id="CHEBI:57856"/>
        <dbReference type="ChEBI" id="CHEBI:59789"/>
        <dbReference type="ChEBI" id="CHEBI:60063"/>
        <dbReference type="ChEBI" id="CHEBI:60064"/>
        <dbReference type="EC" id="2.1.1.195"/>
    </reaction>
</comment>
<dbReference type="NCBIfam" id="NF000849">
    <property type="entry name" value="PRK00075.1-1"/>
    <property type="match status" value="1"/>
</dbReference>
<dbReference type="EMBL" id="PXYT01000028">
    <property type="protein sequence ID" value="PSR27195.1"/>
    <property type="molecule type" value="Genomic_DNA"/>
</dbReference>
<comment type="pathway">
    <text evidence="5">Cofactor biosynthesis; adenosylcobalamin biosynthesis; cob(II)yrinate a,c-diamide from sirohydrochlorin (anaerobic route): step 6/10.</text>
</comment>
<dbReference type="NCBIfam" id="TIGR00312">
    <property type="entry name" value="cbiD"/>
    <property type="match status" value="1"/>
</dbReference>
<dbReference type="InterPro" id="IPR002748">
    <property type="entry name" value="CbiD"/>
</dbReference>
<accession>A0A2T2WY81</accession>
<dbReference type="GO" id="GO:0032259">
    <property type="term" value="P:methylation"/>
    <property type="evidence" value="ECO:0007669"/>
    <property type="project" value="UniProtKB-KW"/>
</dbReference>
<dbReference type="AlphaFoldDB" id="A0A2T2WY81"/>
<dbReference type="EC" id="2.1.1.195" evidence="5"/>